<name>A0ABU7RY93_9ACTN</name>
<protein>
    <recommendedName>
        <fullName evidence="4">Integral membrane protein</fullName>
    </recommendedName>
</protein>
<keyword evidence="3" id="KW-1185">Reference proteome</keyword>
<feature type="transmembrane region" description="Helical" evidence="1">
    <location>
        <begin position="245"/>
        <end position="266"/>
    </location>
</feature>
<dbReference type="Proteomes" id="UP001332243">
    <property type="component" value="Unassembled WGS sequence"/>
</dbReference>
<reference evidence="2 3" key="1">
    <citation type="submission" date="2024-01" db="EMBL/GenBank/DDBJ databases">
        <title>Genome insights into Plantactinospora sonchi sp. nov.</title>
        <authorList>
            <person name="Wang L."/>
        </authorList>
    </citation>
    <scope>NUCLEOTIDE SEQUENCE [LARGE SCALE GENOMIC DNA]</scope>
    <source>
        <strain evidence="2 3">NEAU-QY2</strain>
    </source>
</reference>
<proteinExistence type="predicted"/>
<feature type="transmembrane region" description="Helical" evidence="1">
    <location>
        <begin position="157"/>
        <end position="175"/>
    </location>
</feature>
<keyword evidence="1" id="KW-0472">Membrane</keyword>
<feature type="transmembrane region" description="Helical" evidence="1">
    <location>
        <begin position="129"/>
        <end position="145"/>
    </location>
</feature>
<sequence>MLTVFPWQHRRRYEEEMLAVLLAGARPGQRRPGIGETANLLRTGLRTRLTGTGRGLTGPAWTDAAAASGLLAAFTLLAVAGHTVVTYAVPGPRMGFGGGLEVADWLRLAGWGLVCAAVLAGLRRTAAGLAWVTVLVEVVPLAATYRTEPVSTVDSLWRLVLGLVAAIALTVPAPRRHGLAVLGARRLLSIGLALAAVDGIFLVSRIVEATSRDHPGPFYVSSLAPGRLQQTGGLQLTATSDAVSWLYLAVLAAAGLTLLVAVGTLTPPVRRRLVALLAPVAALLVLVGNTLTGWAYSNGHMGHAIYLAPIQWVTLVGVPVVTFALGVALIHRREQTLRLAALGRAVDREHPAG</sequence>
<dbReference type="EMBL" id="JAZGQK010000021">
    <property type="protein sequence ID" value="MEE6261488.1"/>
    <property type="molecule type" value="Genomic_DNA"/>
</dbReference>
<feature type="transmembrane region" description="Helical" evidence="1">
    <location>
        <begin position="309"/>
        <end position="330"/>
    </location>
</feature>
<feature type="transmembrane region" description="Helical" evidence="1">
    <location>
        <begin position="273"/>
        <end position="297"/>
    </location>
</feature>
<evidence type="ECO:0008006" key="4">
    <source>
        <dbReference type="Google" id="ProtNLM"/>
    </source>
</evidence>
<dbReference type="RefSeq" id="WP_331216573.1">
    <property type="nucleotide sequence ID" value="NZ_JAZGQK010000021.1"/>
</dbReference>
<accession>A0ABU7RY93</accession>
<gene>
    <name evidence="2" type="ORF">V1633_23675</name>
</gene>
<comment type="caution">
    <text evidence="2">The sequence shown here is derived from an EMBL/GenBank/DDBJ whole genome shotgun (WGS) entry which is preliminary data.</text>
</comment>
<organism evidence="2 3">
    <name type="scientific">Plantactinospora sonchi</name>
    <dbReference type="NCBI Taxonomy" id="1544735"/>
    <lineage>
        <taxon>Bacteria</taxon>
        <taxon>Bacillati</taxon>
        <taxon>Actinomycetota</taxon>
        <taxon>Actinomycetes</taxon>
        <taxon>Micromonosporales</taxon>
        <taxon>Micromonosporaceae</taxon>
        <taxon>Plantactinospora</taxon>
    </lineage>
</organism>
<feature type="transmembrane region" description="Helical" evidence="1">
    <location>
        <begin position="105"/>
        <end position="122"/>
    </location>
</feature>
<evidence type="ECO:0000256" key="1">
    <source>
        <dbReference type="SAM" id="Phobius"/>
    </source>
</evidence>
<feature type="transmembrane region" description="Helical" evidence="1">
    <location>
        <begin position="187"/>
        <end position="207"/>
    </location>
</feature>
<evidence type="ECO:0000313" key="2">
    <source>
        <dbReference type="EMBL" id="MEE6261488.1"/>
    </source>
</evidence>
<feature type="transmembrane region" description="Helical" evidence="1">
    <location>
        <begin position="64"/>
        <end position="85"/>
    </location>
</feature>
<keyword evidence="1" id="KW-0812">Transmembrane</keyword>
<keyword evidence="1" id="KW-1133">Transmembrane helix</keyword>
<evidence type="ECO:0000313" key="3">
    <source>
        <dbReference type="Proteomes" id="UP001332243"/>
    </source>
</evidence>